<gene>
    <name evidence="1" type="ORF">IC007_2167</name>
</gene>
<dbReference type="GeneID" id="41718492"/>
<evidence type="ECO:0000313" key="2">
    <source>
        <dbReference type="Proteomes" id="UP000325030"/>
    </source>
</evidence>
<proteinExistence type="predicted"/>
<evidence type="ECO:0000313" key="1">
    <source>
        <dbReference type="EMBL" id="BBG27613.1"/>
    </source>
</evidence>
<dbReference type="RefSeq" id="WP_149564940.1">
    <property type="nucleotide sequence ID" value="NZ_AP018930.1"/>
</dbReference>
<organism evidence="1 2">
    <name type="scientific">Sulfuracidifex tepidarius</name>
    <dbReference type="NCBI Taxonomy" id="1294262"/>
    <lineage>
        <taxon>Archaea</taxon>
        <taxon>Thermoproteota</taxon>
        <taxon>Thermoprotei</taxon>
        <taxon>Sulfolobales</taxon>
        <taxon>Sulfolobaceae</taxon>
        <taxon>Sulfuracidifex</taxon>
    </lineage>
</organism>
<accession>A0A510E509</accession>
<reference evidence="2" key="1">
    <citation type="submission" date="2018-09" db="EMBL/GenBank/DDBJ databases">
        <title>Complete Genome Sequencing of Sulfolobus sp. JCM 16834.</title>
        <authorList>
            <person name="Kato S."/>
            <person name="Itoh T."/>
            <person name="Ohkuma M."/>
        </authorList>
    </citation>
    <scope>NUCLEOTIDE SEQUENCE [LARGE SCALE GENOMIC DNA]</scope>
    <source>
        <strain evidence="2">IC-007</strain>
    </source>
</reference>
<dbReference type="AlphaFoldDB" id="A0A510E509"/>
<sequence length="114" mass="12845">MRISNYIPKTPKHVDSAILSTQDELILIELSEDTDVEKLAKELLEKLQGTFFVLTDLNIIPKVNKITYTVVVGNKSTVSEVQKRLNNAVTNTYPLMIRRNLGTAFQMGEPSTNH</sequence>
<dbReference type="Proteomes" id="UP000325030">
    <property type="component" value="Chromosome"/>
</dbReference>
<name>A0A510E509_9CREN</name>
<dbReference type="EMBL" id="AP018930">
    <property type="protein sequence ID" value="BBG27613.1"/>
    <property type="molecule type" value="Genomic_DNA"/>
</dbReference>
<protein>
    <submittedName>
        <fullName evidence="1">Uncharacterized protein</fullName>
    </submittedName>
</protein>